<dbReference type="PANTHER" id="PTHR48021">
    <property type="match status" value="1"/>
</dbReference>
<dbReference type="InterPro" id="IPR036259">
    <property type="entry name" value="MFS_trans_sf"/>
</dbReference>
<evidence type="ECO:0000313" key="6">
    <source>
        <dbReference type="EMBL" id="CAH0384098.1"/>
    </source>
</evidence>
<dbReference type="AlphaFoldDB" id="A0A9P0A4W1"/>
<dbReference type="GO" id="GO:0022857">
    <property type="term" value="F:transmembrane transporter activity"/>
    <property type="evidence" value="ECO:0007669"/>
    <property type="project" value="InterPro"/>
</dbReference>
<evidence type="ECO:0000256" key="5">
    <source>
        <dbReference type="SAM" id="Phobius"/>
    </source>
</evidence>
<feature type="transmembrane region" description="Helical" evidence="5">
    <location>
        <begin position="122"/>
        <end position="141"/>
    </location>
</feature>
<dbReference type="Gene3D" id="1.20.1250.20">
    <property type="entry name" value="MFS general substrate transporter like domains"/>
    <property type="match status" value="2"/>
</dbReference>
<dbReference type="InterPro" id="IPR005829">
    <property type="entry name" value="Sugar_transporter_CS"/>
</dbReference>
<organism evidence="6 7">
    <name type="scientific">Bemisia tabaci</name>
    <name type="common">Sweetpotato whitefly</name>
    <name type="synonym">Aleurodes tabaci</name>
    <dbReference type="NCBI Taxonomy" id="7038"/>
    <lineage>
        <taxon>Eukaryota</taxon>
        <taxon>Metazoa</taxon>
        <taxon>Ecdysozoa</taxon>
        <taxon>Arthropoda</taxon>
        <taxon>Hexapoda</taxon>
        <taxon>Insecta</taxon>
        <taxon>Pterygota</taxon>
        <taxon>Neoptera</taxon>
        <taxon>Paraneoptera</taxon>
        <taxon>Hemiptera</taxon>
        <taxon>Sternorrhyncha</taxon>
        <taxon>Aleyrodoidea</taxon>
        <taxon>Aleyrodidae</taxon>
        <taxon>Aleyrodinae</taxon>
        <taxon>Bemisia</taxon>
    </lineage>
</organism>
<keyword evidence="7" id="KW-1185">Reference proteome</keyword>
<name>A0A9P0A4W1_BEMTA</name>
<reference evidence="6" key="1">
    <citation type="submission" date="2021-12" db="EMBL/GenBank/DDBJ databases">
        <authorList>
            <person name="King R."/>
        </authorList>
    </citation>
    <scope>NUCLEOTIDE SEQUENCE</scope>
</reference>
<keyword evidence="3 5" id="KW-1133">Transmembrane helix</keyword>
<evidence type="ECO:0000313" key="7">
    <source>
        <dbReference type="Proteomes" id="UP001152759"/>
    </source>
</evidence>
<comment type="subcellular location">
    <subcellularLocation>
        <location evidence="1">Membrane</location>
        <topology evidence="1">Multi-pass membrane protein</topology>
    </subcellularLocation>
</comment>
<keyword evidence="4 5" id="KW-0472">Membrane</keyword>
<dbReference type="Proteomes" id="UP001152759">
    <property type="component" value="Chromosome 2"/>
</dbReference>
<dbReference type="Pfam" id="PF00083">
    <property type="entry name" value="Sugar_tr"/>
    <property type="match status" value="2"/>
</dbReference>
<feature type="transmembrane region" description="Helical" evidence="5">
    <location>
        <begin position="508"/>
        <end position="533"/>
    </location>
</feature>
<dbReference type="InterPro" id="IPR005828">
    <property type="entry name" value="MFS_sugar_transport-like"/>
</dbReference>
<feature type="transmembrane region" description="Helical" evidence="5">
    <location>
        <begin position="348"/>
        <end position="365"/>
    </location>
</feature>
<keyword evidence="2 5" id="KW-0812">Transmembrane</keyword>
<evidence type="ECO:0000256" key="2">
    <source>
        <dbReference type="ARBA" id="ARBA00022692"/>
    </source>
</evidence>
<dbReference type="SUPFAM" id="SSF103473">
    <property type="entry name" value="MFS general substrate transporter"/>
    <property type="match status" value="1"/>
</dbReference>
<feature type="transmembrane region" description="Helical" evidence="5">
    <location>
        <begin position="207"/>
        <end position="225"/>
    </location>
</feature>
<feature type="transmembrane region" description="Helical" evidence="5">
    <location>
        <begin position="147"/>
        <end position="168"/>
    </location>
</feature>
<evidence type="ECO:0000256" key="4">
    <source>
        <dbReference type="ARBA" id="ARBA00023136"/>
    </source>
</evidence>
<feature type="transmembrane region" description="Helical" evidence="5">
    <location>
        <begin position="484"/>
        <end position="502"/>
    </location>
</feature>
<feature type="transmembrane region" description="Helical" evidence="5">
    <location>
        <begin position="444"/>
        <end position="463"/>
    </location>
</feature>
<evidence type="ECO:0000256" key="1">
    <source>
        <dbReference type="ARBA" id="ARBA00004141"/>
    </source>
</evidence>
<accession>A0A9P0A4W1</accession>
<evidence type="ECO:0008006" key="8">
    <source>
        <dbReference type="Google" id="ProtNLM"/>
    </source>
</evidence>
<protein>
    <recommendedName>
        <fullName evidence="8">Major facilitator superfamily (MFS) profile domain-containing protein</fullName>
    </recommendedName>
</protein>
<dbReference type="PROSITE" id="PS00217">
    <property type="entry name" value="SUGAR_TRANSPORT_2"/>
    <property type="match status" value="1"/>
</dbReference>
<feature type="transmembrane region" description="Helical" evidence="5">
    <location>
        <begin position="180"/>
        <end position="201"/>
    </location>
</feature>
<proteinExistence type="predicted"/>
<dbReference type="InterPro" id="IPR050549">
    <property type="entry name" value="MFS_Trehalose_Transporter"/>
</dbReference>
<feature type="transmembrane region" description="Helical" evidence="5">
    <location>
        <begin position="385"/>
        <end position="403"/>
    </location>
</feature>
<dbReference type="GO" id="GO:0016020">
    <property type="term" value="C:membrane"/>
    <property type="evidence" value="ECO:0007669"/>
    <property type="project" value="UniProtKB-SubCell"/>
</dbReference>
<dbReference type="EMBL" id="OU963863">
    <property type="protein sequence ID" value="CAH0384098.1"/>
    <property type="molecule type" value="Genomic_DNA"/>
</dbReference>
<sequence>MQLFDHPSVAQYHTKLKANLTHQLCHNSEENRNSQIFGIEFPSKFLKSLSDEITELPFLTILLSGLWLSWVSVVLPKLRSGEIPIQVEESDVAWMVALMDVGNLISPIPSGYLMDRLGRLNAVRLSALAYAAASTLALTASTPEHLYFARLFAGVGKGIGYTVAPMYVGEIAGAKIRGALSGIFVIMLQTGSACSMTFGPWMSFASLNWITLLFPVAILLLSALVPESPYYHLMQGREPAARAALARLRGPRASDDAELQAIKKKIEMDMASPATWGTLFRDAGNWKALKILLVVNAFQRFPQSPFTRRKKLRVWDPKLRSYGSLKFSDHASKNLRSSCRSSGQTSEVLRLGGISCVFAYASTTLPAPSGDGGGGWEWWDPRVTLIVFGWAGAVAGVAATSVIDSFGRKPLLIASTLALSLLTGQSAIYYYFAYQTPYDVHDYVFMPHLGIMLFGIAYAFGLGQVPHTLQSELLPTNVKGHASALATIVLSICSFATNKLYLTVSHRIGVYAMYLFFSLSSLCCSLFTLFCVFETKGKTLAEIQAILGH</sequence>
<gene>
    <name evidence="6" type="ORF">BEMITA_LOCUS3474</name>
</gene>
<evidence type="ECO:0000256" key="3">
    <source>
        <dbReference type="ARBA" id="ARBA00022989"/>
    </source>
</evidence>
<feature type="transmembrane region" description="Helical" evidence="5">
    <location>
        <begin position="56"/>
        <end position="75"/>
    </location>
</feature>
<dbReference type="PANTHER" id="PTHR48021:SF46">
    <property type="entry name" value="MAJOR FACILITATOR SUPERFAMILY (MFS) PROFILE DOMAIN-CONTAINING PROTEIN"/>
    <property type="match status" value="1"/>
</dbReference>
<feature type="transmembrane region" description="Helical" evidence="5">
    <location>
        <begin position="410"/>
        <end position="432"/>
    </location>
</feature>